<name>A0ABS4TT95_9PSEU</name>
<organism evidence="2 3">
    <name type="scientific">Kibdelosporangium banguiense</name>
    <dbReference type="NCBI Taxonomy" id="1365924"/>
    <lineage>
        <taxon>Bacteria</taxon>
        <taxon>Bacillati</taxon>
        <taxon>Actinomycetota</taxon>
        <taxon>Actinomycetes</taxon>
        <taxon>Pseudonocardiales</taxon>
        <taxon>Pseudonocardiaceae</taxon>
        <taxon>Kibdelosporangium</taxon>
    </lineage>
</organism>
<dbReference type="PANTHER" id="PTHR43157:SF31">
    <property type="entry name" value="PHOSPHATIDYLINOSITOL-GLYCAN BIOSYNTHESIS CLASS F PROTEIN"/>
    <property type="match status" value="1"/>
</dbReference>
<dbReference type="EMBL" id="JAGINW010000001">
    <property type="protein sequence ID" value="MBP2327619.1"/>
    <property type="molecule type" value="Genomic_DNA"/>
</dbReference>
<dbReference type="Proteomes" id="UP001519332">
    <property type="component" value="Unassembled WGS sequence"/>
</dbReference>
<dbReference type="PRINTS" id="PR00081">
    <property type="entry name" value="GDHRDH"/>
</dbReference>
<keyword evidence="3" id="KW-1185">Reference proteome</keyword>
<evidence type="ECO:0000256" key="1">
    <source>
        <dbReference type="ARBA" id="ARBA00023002"/>
    </source>
</evidence>
<dbReference type="InterPro" id="IPR002347">
    <property type="entry name" value="SDR_fam"/>
</dbReference>
<evidence type="ECO:0000313" key="3">
    <source>
        <dbReference type="Proteomes" id="UP001519332"/>
    </source>
</evidence>
<dbReference type="RefSeq" id="WP_209644542.1">
    <property type="nucleotide sequence ID" value="NZ_JAGINW010000001.1"/>
</dbReference>
<protein>
    <submittedName>
        <fullName evidence="2">NAD(P)-dependent dehydrogenase (Short-subunit alcohol dehydrogenase family)</fullName>
    </submittedName>
</protein>
<evidence type="ECO:0000313" key="2">
    <source>
        <dbReference type="EMBL" id="MBP2327619.1"/>
    </source>
</evidence>
<dbReference type="PANTHER" id="PTHR43157">
    <property type="entry name" value="PHOSPHATIDYLINOSITOL-GLYCAN BIOSYNTHESIS CLASS F PROTEIN-RELATED"/>
    <property type="match status" value="1"/>
</dbReference>
<dbReference type="CDD" id="cd05327">
    <property type="entry name" value="retinol-DH_like_SDR_c_like"/>
    <property type="match status" value="1"/>
</dbReference>
<dbReference type="Gene3D" id="3.40.50.720">
    <property type="entry name" value="NAD(P)-binding Rossmann-like Domain"/>
    <property type="match status" value="1"/>
</dbReference>
<dbReference type="NCBIfam" id="NF004513">
    <property type="entry name" value="PRK05854.1"/>
    <property type="match status" value="1"/>
</dbReference>
<accession>A0ABS4TT95</accession>
<dbReference type="InterPro" id="IPR036291">
    <property type="entry name" value="NAD(P)-bd_dom_sf"/>
</dbReference>
<dbReference type="Pfam" id="PF00106">
    <property type="entry name" value="adh_short"/>
    <property type="match status" value="1"/>
</dbReference>
<dbReference type="SUPFAM" id="SSF51735">
    <property type="entry name" value="NAD(P)-binding Rossmann-fold domains"/>
    <property type="match status" value="1"/>
</dbReference>
<proteinExistence type="predicted"/>
<gene>
    <name evidence="2" type="ORF">JOF56_008004</name>
</gene>
<sequence length="307" mass="32799">MSAKWTAADIPDQTGRIAVVTGANSGLGLVTARELARAGAHVVVAARDPKRGARAIDEITAAVPHADLEFQPLDLADLGSIERFAGAMSIQHDGLDLLINNAGVMALPYQRTADGFELQFGTNHLGHFALTGRLAGLLTERPDSRVVTVSSGLAQRGRIDFGNLQGERKYQKWAAYSNAKLANLLFAFELDRRLPRVGSYAAHPGFAATNLQPASAKATGNKLVELVVGLGNKIIAQDMAMGALPTLYAATKPDLPRGSYVGPDGFMQQRGHPKIVRAIRAAYDEDTARKLWEVSEKLTGVHFGAPV</sequence>
<comment type="caution">
    <text evidence="2">The sequence shown here is derived from an EMBL/GenBank/DDBJ whole genome shotgun (WGS) entry which is preliminary data.</text>
</comment>
<reference evidence="2 3" key="1">
    <citation type="submission" date="2021-03" db="EMBL/GenBank/DDBJ databases">
        <title>Sequencing the genomes of 1000 actinobacteria strains.</title>
        <authorList>
            <person name="Klenk H.-P."/>
        </authorList>
    </citation>
    <scope>NUCLEOTIDE SEQUENCE [LARGE SCALE GENOMIC DNA]</scope>
    <source>
        <strain evidence="2 3">DSM 46670</strain>
    </source>
</reference>
<keyword evidence="1" id="KW-0560">Oxidoreductase</keyword>
<dbReference type="NCBIfam" id="NF004846">
    <property type="entry name" value="PRK06197.1"/>
    <property type="match status" value="1"/>
</dbReference>